<sequence>MLAMLAMTITPANAQERWTHAASGTSFPEAFETQALVKRLDLGTPNDTVIDYEAATGTESTPHSPSKSLILLSGSQYFRYKSWC</sequence>
<evidence type="ECO:0000313" key="2">
    <source>
        <dbReference type="Proteomes" id="UP000319897"/>
    </source>
</evidence>
<gene>
    <name evidence="1" type="ORF">FJQ54_13975</name>
</gene>
<dbReference type="AlphaFoldDB" id="A0A501XF71"/>
<accession>A0A501XF71</accession>
<dbReference type="RefSeq" id="WP_140929041.1">
    <property type="nucleotide sequence ID" value="NZ_VFSU01000031.1"/>
</dbReference>
<proteinExistence type="predicted"/>
<dbReference type="EMBL" id="VFSU01000031">
    <property type="protein sequence ID" value="TPE59170.1"/>
    <property type="molecule type" value="Genomic_DNA"/>
</dbReference>
<protein>
    <submittedName>
        <fullName evidence="1">Uncharacterized protein</fullName>
    </submittedName>
</protein>
<name>A0A501XF71_9SPHN</name>
<evidence type="ECO:0000313" key="1">
    <source>
        <dbReference type="EMBL" id="TPE59170.1"/>
    </source>
</evidence>
<reference evidence="1 2" key="1">
    <citation type="submission" date="2019-06" db="EMBL/GenBank/DDBJ databases">
        <authorList>
            <person name="Lee I."/>
            <person name="Jang G.I."/>
            <person name="Hwang C.Y."/>
        </authorList>
    </citation>
    <scope>NUCLEOTIDE SEQUENCE [LARGE SCALE GENOMIC DNA]</scope>
    <source>
        <strain evidence="1 2">PAMC 28131</strain>
    </source>
</reference>
<keyword evidence="2" id="KW-1185">Reference proteome</keyword>
<comment type="caution">
    <text evidence="1">The sequence shown here is derived from an EMBL/GenBank/DDBJ whole genome shotgun (WGS) entry which is preliminary data.</text>
</comment>
<organism evidence="1 2">
    <name type="scientific">Sandaracinobacter neustonicus</name>
    <dbReference type="NCBI Taxonomy" id="1715348"/>
    <lineage>
        <taxon>Bacteria</taxon>
        <taxon>Pseudomonadati</taxon>
        <taxon>Pseudomonadota</taxon>
        <taxon>Alphaproteobacteria</taxon>
        <taxon>Sphingomonadales</taxon>
        <taxon>Sphingosinicellaceae</taxon>
        <taxon>Sandaracinobacter</taxon>
    </lineage>
</organism>
<dbReference type="Proteomes" id="UP000319897">
    <property type="component" value="Unassembled WGS sequence"/>
</dbReference>